<comment type="caution">
    <text evidence="6">Lacks conserved residue(s) required for the propagation of feature annotation.</text>
</comment>
<dbReference type="InterPro" id="IPR036928">
    <property type="entry name" value="AS_sf"/>
</dbReference>
<reference evidence="8 9" key="1">
    <citation type="journal article" date="2020" name="Biotechnol. Biofuels">
        <title>New insights from the biogas microbiome by comprehensive genome-resolved metagenomics of nearly 1600 species originating from multiple anaerobic digesters.</title>
        <authorList>
            <person name="Campanaro S."/>
            <person name="Treu L."/>
            <person name="Rodriguez-R L.M."/>
            <person name="Kovalovszki A."/>
            <person name="Ziels R.M."/>
            <person name="Maus I."/>
            <person name="Zhu X."/>
            <person name="Kougias P.G."/>
            <person name="Basile A."/>
            <person name="Luo G."/>
            <person name="Schluter A."/>
            <person name="Konstantinidis K.T."/>
            <person name="Angelidaki I."/>
        </authorList>
    </citation>
    <scope>NUCLEOTIDE SEQUENCE [LARGE SCALE GENOMIC DNA]</scope>
    <source>
        <strain evidence="8">AS05jafATM_4</strain>
    </source>
</reference>
<comment type="function">
    <text evidence="5 6">Allows the formation of correctly charged Gln-tRNA(Gln) through the transamidation of misacylated Glu-tRNA(Gln) in organisms which lack glutaminyl-tRNA synthetase. The reaction takes place in the presence of glutamine and ATP through an activated gamma-phospho-Glu-tRNA(Gln).</text>
</comment>
<evidence type="ECO:0000256" key="3">
    <source>
        <dbReference type="ARBA" id="ARBA00022840"/>
    </source>
</evidence>
<feature type="domain" description="Amidase" evidence="7">
    <location>
        <begin position="24"/>
        <end position="465"/>
    </location>
</feature>
<dbReference type="NCBIfam" id="TIGR00132">
    <property type="entry name" value="gatA"/>
    <property type="match status" value="1"/>
</dbReference>
<keyword evidence="3 6" id="KW-0067">ATP-binding</keyword>
<evidence type="ECO:0000256" key="4">
    <source>
        <dbReference type="ARBA" id="ARBA00022917"/>
    </source>
</evidence>
<accession>A0A7C7DCA8</accession>
<comment type="catalytic activity">
    <reaction evidence="6">
        <text>L-glutamyl-tRNA(Gln) + L-glutamine + ATP + H2O = L-glutaminyl-tRNA(Gln) + L-glutamate + ADP + phosphate + H(+)</text>
        <dbReference type="Rhea" id="RHEA:17521"/>
        <dbReference type="Rhea" id="RHEA-COMP:9681"/>
        <dbReference type="Rhea" id="RHEA-COMP:9684"/>
        <dbReference type="ChEBI" id="CHEBI:15377"/>
        <dbReference type="ChEBI" id="CHEBI:15378"/>
        <dbReference type="ChEBI" id="CHEBI:29985"/>
        <dbReference type="ChEBI" id="CHEBI:30616"/>
        <dbReference type="ChEBI" id="CHEBI:43474"/>
        <dbReference type="ChEBI" id="CHEBI:58359"/>
        <dbReference type="ChEBI" id="CHEBI:78520"/>
        <dbReference type="ChEBI" id="CHEBI:78521"/>
        <dbReference type="ChEBI" id="CHEBI:456216"/>
        <dbReference type="EC" id="6.3.5.7"/>
    </reaction>
</comment>
<dbReference type="GO" id="GO:0016740">
    <property type="term" value="F:transferase activity"/>
    <property type="evidence" value="ECO:0007669"/>
    <property type="project" value="UniProtKB-KW"/>
</dbReference>
<organism evidence="8 9">
    <name type="scientific">Desulfitobacterium dehalogenans</name>
    <dbReference type="NCBI Taxonomy" id="36854"/>
    <lineage>
        <taxon>Bacteria</taxon>
        <taxon>Bacillati</taxon>
        <taxon>Bacillota</taxon>
        <taxon>Clostridia</taxon>
        <taxon>Eubacteriales</taxon>
        <taxon>Desulfitobacteriaceae</taxon>
        <taxon>Desulfitobacterium</taxon>
    </lineage>
</organism>
<dbReference type="PANTHER" id="PTHR11895:SF151">
    <property type="entry name" value="GLUTAMYL-TRNA(GLN) AMIDOTRANSFERASE SUBUNIT A"/>
    <property type="match status" value="1"/>
</dbReference>
<keyword evidence="8" id="KW-0808">Transferase</keyword>
<dbReference type="Proteomes" id="UP000553059">
    <property type="component" value="Unassembled WGS sequence"/>
</dbReference>
<dbReference type="AlphaFoldDB" id="A0A7C7DCA8"/>
<keyword evidence="1 6" id="KW-0436">Ligase</keyword>
<keyword evidence="4 6" id="KW-0648">Protein biosynthesis</keyword>
<comment type="subunit">
    <text evidence="6">Heterotrimer of A, B and C subunits.</text>
</comment>
<comment type="caution">
    <text evidence="8">The sequence shown here is derived from an EMBL/GenBank/DDBJ whole genome shotgun (WGS) entry which is preliminary data.</text>
</comment>
<keyword evidence="2 6" id="KW-0547">Nucleotide-binding</keyword>
<dbReference type="SUPFAM" id="SSF75304">
    <property type="entry name" value="Amidase signature (AS) enzymes"/>
    <property type="match status" value="1"/>
</dbReference>
<evidence type="ECO:0000313" key="9">
    <source>
        <dbReference type="Proteomes" id="UP000553059"/>
    </source>
</evidence>
<evidence type="ECO:0000259" key="7">
    <source>
        <dbReference type="Pfam" id="PF01425"/>
    </source>
</evidence>
<dbReference type="InterPro" id="IPR000120">
    <property type="entry name" value="Amidase"/>
</dbReference>
<sequence length="487" mass="52705">MQLDTLTVHQLSELLEKKEVSSLELTQNYLERIHQIDNELQAFVTVTKDEALAQARLMDEKRLRGEELSPLAGIPMAIQDTICTAGVKTTCASKMLHHYIPPADAAVVDRLKKAGSVLIGKSNLDEFGMGSSTENSAFKNTKNPFDFTRVPGGSGGGGAAAVAAGEAAFALGSDTGGDIRQPAAFCGVIGLKPTYGYVPRTGLISYASSLDQIGLFAQDMTDAALILNTICGHDAWDSTSASVDVPDFRKSLINDIKGLKIGLPKEYFEAGMAPEVAAKIQEAVRKLEELGASCVEVSLPYTKYAVIAHYAISCAEASSNLARYDGVRYGLRVEGEDVLNMFMKTRSQGFGTEVKRRIMLGTHVLSSAHYDEYYTEALKVRTLNKQDFAQVFEQVDCLLTPATLTTAFKKGELTGDPLAMVRSTSCTLPANLAGLPAMSLPYGVIDGMPVGLQLIARHFDEKTLLRVGYTLEQTTDQTRPKPNLTRQ</sequence>
<dbReference type="PANTHER" id="PTHR11895">
    <property type="entry name" value="TRANSAMIDASE"/>
    <property type="match status" value="1"/>
</dbReference>
<evidence type="ECO:0000256" key="1">
    <source>
        <dbReference type="ARBA" id="ARBA00022598"/>
    </source>
</evidence>
<protein>
    <recommendedName>
        <fullName evidence="6">Glutamyl-tRNA(Gln) amidotransferase subunit A</fullName>
        <shortName evidence="6">Glu-ADT subunit A</shortName>
        <ecNumber evidence="6">6.3.5.7</ecNumber>
    </recommendedName>
</protein>
<dbReference type="GO" id="GO:0030956">
    <property type="term" value="C:glutamyl-tRNA(Gln) amidotransferase complex"/>
    <property type="evidence" value="ECO:0007669"/>
    <property type="project" value="InterPro"/>
</dbReference>
<proteinExistence type="inferred from homology"/>
<feature type="active site" description="Charge relay system" evidence="6">
    <location>
        <position position="154"/>
    </location>
</feature>
<dbReference type="HAMAP" id="MF_00120">
    <property type="entry name" value="GatA"/>
    <property type="match status" value="1"/>
</dbReference>
<dbReference type="InterPro" id="IPR023631">
    <property type="entry name" value="Amidase_dom"/>
</dbReference>
<evidence type="ECO:0000313" key="8">
    <source>
        <dbReference type="EMBL" id="HHY28598.1"/>
    </source>
</evidence>
<dbReference type="Gene3D" id="3.90.1300.10">
    <property type="entry name" value="Amidase signature (AS) domain"/>
    <property type="match status" value="1"/>
</dbReference>
<evidence type="ECO:0000256" key="2">
    <source>
        <dbReference type="ARBA" id="ARBA00022741"/>
    </source>
</evidence>
<dbReference type="GO" id="GO:0005524">
    <property type="term" value="F:ATP binding"/>
    <property type="evidence" value="ECO:0007669"/>
    <property type="project" value="UniProtKB-KW"/>
</dbReference>
<dbReference type="EMBL" id="DUTF01000379">
    <property type="protein sequence ID" value="HHY28598.1"/>
    <property type="molecule type" value="Genomic_DNA"/>
</dbReference>
<evidence type="ECO:0000256" key="6">
    <source>
        <dbReference type="HAMAP-Rule" id="MF_00120"/>
    </source>
</evidence>
<name>A0A7C7DCA8_9FIRM</name>
<dbReference type="GO" id="GO:0006412">
    <property type="term" value="P:translation"/>
    <property type="evidence" value="ECO:0007669"/>
    <property type="project" value="UniProtKB-UniRule"/>
</dbReference>
<dbReference type="GO" id="GO:0050567">
    <property type="term" value="F:glutaminyl-tRNA synthase (glutamine-hydrolyzing) activity"/>
    <property type="evidence" value="ECO:0007669"/>
    <property type="project" value="UniProtKB-UniRule"/>
</dbReference>
<gene>
    <name evidence="6 8" type="primary">gatA</name>
    <name evidence="8" type="ORF">GX523_18010</name>
</gene>
<evidence type="ECO:0000256" key="5">
    <source>
        <dbReference type="ARBA" id="ARBA00025295"/>
    </source>
</evidence>
<dbReference type="PIRSF" id="PIRSF001221">
    <property type="entry name" value="Amidase_fungi"/>
    <property type="match status" value="1"/>
</dbReference>
<comment type="similarity">
    <text evidence="6">Belongs to the amidase family. GatA subfamily.</text>
</comment>
<dbReference type="InterPro" id="IPR004412">
    <property type="entry name" value="GatA"/>
</dbReference>
<dbReference type="Pfam" id="PF01425">
    <property type="entry name" value="Amidase"/>
    <property type="match status" value="1"/>
</dbReference>
<dbReference type="EC" id="6.3.5.7" evidence="6"/>